<protein>
    <submittedName>
        <fullName evidence="1">Uncharacterized protein</fullName>
    </submittedName>
</protein>
<keyword evidence="2" id="KW-1185">Reference proteome</keyword>
<accession>A0A1G7L8T6</accession>
<dbReference type="EMBL" id="FNBK01000006">
    <property type="protein sequence ID" value="SDF45835.1"/>
    <property type="molecule type" value="Genomic_DNA"/>
</dbReference>
<evidence type="ECO:0000313" key="2">
    <source>
        <dbReference type="Proteomes" id="UP000199076"/>
    </source>
</evidence>
<sequence length="42" mass="4564">MHACQLNAGILKLKNGVERGLSPKLTARIHGLKTVVLRLLSL</sequence>
<evidence type="ECO:0000313" key="1">
    <source>
        <dbReference type="EMBL" id="SDF45835.1"/>
    </source>
</evidence>
<organism evidence="1 2">
    <name type="scientific">Halorientalis regularis</name>
    <dbReference type="NCBI Taxonomy" id="660518"/>
    <lineage>
        <taxon>Archaea</taxon>
        <taxon>Methanobacteriati</taxon>
        <taxon>Methanobacteriota</taxon>
        <taxon>Stenosarchaea group</taxon>
        <taxon>Halobacteria</taxon>
        <taxon>Halobacteriales</taxon>
        <taxon>Haloarculaceae</taxon>
        <taxon>Halorientalis</taxon>
    </lineage>
</organism>
<dbReference type="Proteomes" id="UP000199076">
    <property type="component" value="Unassembled WGS sequence"/>
</dbReference>
<gene>
    <name evidence="1" type="ORF">SAMN05216218_106204</name>
</gene>
<proteinExistence type="predicted"/>
<dbReference type="AlphaFoldDB" id="A0A1G7L8T6"/>
<reference evidence="2" key="1">
    <citation type="submission" date="2016-10" db="EMBL/GenBank/DDBJ databases">
        <authorList>
            <person name="Varghese N."/>
            <person name="Submissions S."/>
        </authorList>
    </citation>
    <scope>NUCLEOTIDE SEQUENCE [LARGE SCALE GENOMIC DNA]</scope>
    <source>
        <strain evidence="2">IBRC-M 10760</strain>
    </source>
</reference>
<name>A0A1G7L8T6_9EURY</name>